<protein>
    <recommendedName>
        <fullName evidence="2">DUF7722 domain-containing protein</fullName>
    </recommendedName>
</protein>
<accession>A0AAN7LMD1</accession>
<feature type="compositionally biased region" description="Polar residues" evidence="1">
    <location>
        <begin position="24"/>
        <end position="33"/>
    </location>
</feature>
<name>A0AAN7LMD1_TRANT</name>
<organism evidence="3 4">
    <name type="scientific">Trapa natans</name>
    <name type="common">Water chestnut</name>
    <dbReference type="NCBI Taxonomy" id="22666"/>
    <lineage>
        <taxon>Eukaryota</taxon>
        <taxon>Viridiplantae</taxon>
        <taxon>Streptophyta</taxon>
        <taxon>Embryophyta</taxon>
        <taxon>Tracheophyta</taxon>
        <taxon>Spermatophyta</taxon>
        <taxon>Magnoliopsida</taxon>
        <taxon>eudicotyledons</taxon>
        <taxon>Gunneridae</taxon>
        <taxon>Pentapetalae</taxon>
        <taxon>rosids</taxon>
        <taxon>malvids</taxon>
        <taxon>Myrtales</taxon>
        <taxon>Lythraceae</taxon>
        <taxon>Trapa</taxon>
    </lineage>
</organism>
<evidence type="ECO:0000259" key="2">
    <source>
        <dbReference type="Pfam" id="PF24847"/>
    </source>
</evidence>
<dbReference type="InterPro" id="IPR056139">
    <property type="entry name" value="DUF7722"/>
</dbReference>
<evidence type="ECO:0000313" key="4">
    <source>
        <dbReference type="Proteomes" id="UP001346149"/>
    </source>
</evidence>
<dbReference type="Proteomes" id="UP001346149">
    <property type="component" value="Unassembled WGS sequence"/>
</dbReference>
<evidence type="ECO:0000313" key="3">
    <source>
        <dbReference type="EMBL" id="KAK4783685.1"/>
    </source>
</evidence>
<feature type="region of interest" description="Disordered" evidence="1">
    <location>
        <begin position="24"/>
        <end position="50"/>
    </location>
</feature>
<dbReference type="AlphaFoldDB" id="A0AAN7LMD1"/>
<evidence type="ECO:0000256" key="1">
    <source>
        <dbReference type="SAM" id="MobiDB-lite"/>
    </source>
</evidence>
<comment type="caution">
    <text evidence="3">The sequence shown here is derived from an EMBL/GenBank/DDBJ whole genome shotgun (WGS) entry which is preliminary data.</text>
</comment>
<proteinExistence type="predicted"/>
<feature type="domain" description="DUF7722" evidence="2">
    <location>
        <begin position="57"/>
        <end position="101"/>
    </location>
</feature>
<dbReference type="EMBL" id="JAXQNO010000015">
    <property type="protein sequence ID" value="KAK4783685.1"/>
    <property type="molecule type" value="Genomic_DNA"/>
</dbReference>
<keyword evidence="4" id="KW-1185">Reference proteome</keyword>
<sequence>MAPAMMDWVLRSVCHLLGHHQQPTVTEPSSLSSRLRMASDGGSQGQGDFSFRMPLHYPRYKKSDYENMEEWKLELLLHDYGLSFSGTIAEKRDFAMGAFLWTDVNSG</sequence>
<dbReference type="Pfam" id="PF24847">
    <property type="entry name" value="DUF7722"/>
    <property type="match status" value="1"/>
</dbReference>
<dbReference type="PANTHER" id="PTHR33513">
    <property type="entry name" value="OS06G0523300 PROTEIN"/>
    <property type="match status" value="1"/>
</dbReference>
<gene>
    <name evidence="3" type="ORF">SAY86_008059</name>
</gene>
<reference evidence="3 4" key="1">
    <citation type="journal article" date="2023" name="Hortic Res">
        <title>Pangenome of water caltrop reveals structural variations and asymmetric subgenome divergence after allopolyploidization.</title>
        <authorList>
            <person name="Zhang X."/>
            <person name="Chen Y."/>
            <person name="Wang L."/>
            <person name="Yuan Y."/>
            <person name="Fang M."/>
            <person name="Shi L."/>
            <person name="Lu R."/>
            <person name="Comes H.P."/>
            <person name="Ma Y."/>
            <person name="Chen Y."/>
            <person name="Huang G."/>
            <person name="Zhou Y."/>
            <person name="Zheng Z."/>
            <person name="Qiu Y."/>
        </authorList>
    </citation>
    <scope>NUCLEOTIDE SEQUENCE [LARGE SCALE GENOMIC DNA]</scope>
    <source>
        <strain evidence="3">F231</strain>
    </source>
</reference>